<accession>A0A8T0P695</accession>
<evidence type="ECO:0000256" key="1">
    <source>
        <dbReference type="SAM" id="MobiDB-lite"/>
    </source>
</evidence>
<feature type="compositionally biased region" description="Basic residues" evidence="1">
    <location>
        <begin position="155"/>
        <end position="167"/>
    </location>
</feature>
<feature type="region of interest" description="Disordered" evidence="1">
    <location>
        <begin position="68"/>
        <end position="313"/>
    </location>
</feature>
<dbReference type="EMBL" id="CM029053">
    <property type="protein sequence ID" value="KAG2554836.1"/>
    <property type="molecule type" value="Genomic_DNA"/>
</dbReference>
<gene>
    <name evidence="2" type="ORF">PVAP13_9KG584801</name>
</gene>
<reference evidence="2" key="1">
    <citation type="submission" date="2020-05" db="EMBL/GenBank/DDBJ databases">
        <title>WGS assembly of Panicum virgatum.</title>
        <authorList>
            <person name="Lovell J.T."/>
            <person name="Jenkins J."/>
            <person name="Shu S."/>
            <person name="Juenger T.E."/>
            <person name="Schmutz J."/>
        </authorList>
    </citation>
    <scope>NUCLEOTIDE SEQUENCE</scope>
    <source>
        <strain evidence="2">AP13</strain>
    </source>
</reference>
<feature type="compositionally biased region" description="Basic residues" evidence="1">
    <location>
        <begin position="267"/>
        <end position="298"/>
    </location>
</feature>
<proteinExistence type="predicted"/>
<feature type="compositionally biased region" description="Basic and acidic residues" evidence="1">
    <location>
        <begin position="224"/>
        <end position="241"/>
    </location>
</feature>
<comment type="caution">
    <text evidence="2">The sequence shown here is derived from an EMBL/GenBank/DDBJ whole genome shotgun (WGS) entry which is preliminary data.</text>
</comment>
<dbReference type="AlphaFoldDB" id="A0A8T0P695"/>
<feature type="compositionally biased region" description="Basic and acidic residues" evidence="1">
    <location>
        <begin position="135"/>
        <end position="146"/>
    </location>
</feature>
<sequence length="313" mass="35432">MYIKPFSYQALTTQKHTQLSSRNEHIQSNHQNPRMLSFPSPAVPLTLLLIAALHVAATLAQIPAATTTGAAVAATNPQSGTREWRRCRRRRPGRTAGALHARHPRRLEPDGAAHHRLARQHLQRAGPLRAPHRLQRAEERRGDPQRQRPGAHGQRQQRHPAGHRPVRCRLPAAREQRRGPGPGAGAARPGRPQPRVRHNHRHRRRADERAGPRRAAARARAGRVRGELRRRDVADDGVHGHDGRRRVRRHHQLLRGVQGGHPAVPAVHHRRHRQVQGRLRVRRGAPAHRLRPARHRRRGDAAEDHRPSRLSSS</sequence>
<feature type="compositionally biased region" description="Basic residues" evidence="1">
    <location>
        <begin position="242"/>
        <end position="253"/>
    </location>
</feature>
<feature type="compositionally biased region" description="Basic residues" evidence="1">
    <location>
        <begin position="194"/>
        <end position="204"/>
    </location>
</feature>
<keyword evidence="3" id="KW-1185">Reference proteome</keyword>
<dbReference type="Proteomes" id="UP000823388">
    <property type="component" value="Chromosome 9K"/>
</dbReference>
<evidence type="ECO:0000313" key="2">
    <source>
        <dbReference type="EMBL" id="KAG2554836.1"/>
    </source>
</evidence>
<name>A0A8T0P695_PANVG</name>
<organism evidence="2 3">
    <name type="scientific">Panicum virgatum</name>
    <name type="common">Blackwell switchgrass</name>
    <dbReference type="NCBI Taxonomy" id="38727"/>
    <lineage>
        <taxon>Eukaryota</taxon>
        <taxon>Viridiplantae</taxon>
        <taxon>Streptophyta</taxon>
        <taxon>Embryophyta</taxon>
        <taxon>Tracheophyta</taxon>
        <taxon>Spermatophyta</taxon>
        <taxon>Magnoliopsida</taxon>
        <taxon>Liliopsida</taxon>
        <taxon>Poales</taxon>
        <taxon>Poaceae</taxon>
        <taxon>PACMAD clade</taxon>
        <taxon>Panicoideae</taxon>
        <taxon>Panicodae</taxon>
        <taxon>Paniceae</taxon>
        <taxon>Panicinae</taxon>
        <taxon>Panicum</taxon>
        <taxon>Panicum sect. Hiantes</taxon>
    </lineage>
</organism>
<protein>
    <submittedName>
        <fullName evidence="2">Uncharacterized protein</fullName>
    </submittedName>
</protein>
<evidence type="ECO:0000313" key="3">
    <source>
        <dbReference type="Proteomes" id="UP000823388"/>
    </source>
</evidence>